<dbReference type="EMBL" id="BMVW01000009">
    <property type="protein sequence ID" value="GGZ20756.1"/>
    <property type="molecule type" value="Genomic_DNA"/>
</dbReference>
<accession>A0A918PST8</accession>
<protein>
    <submittedName>
        <fullName evidence="1">Uncharacterized protein</fullName>
    </submittedName>
</protein>
<evidence type="ECO:0000313" key="1">
    <source>
        <dbReference type="EMBL" id="GGZ20756.1"/>
    </source>
</evidence>
<reference evidence="1" key="2">
    <citation type="submission" date="2020-09" db="EMBL/GenBank/DDBJ databases">
        <authorList>
            <person name="Sun Q."/>
            <person name="Ohkuma M."/>
        </authorList>
    </citation>
    <scope>NUCLEOTIDE SEQUENCE</scope>
    <source>
        <strain evidence="1">JCM 4815</strain>
    </source>
</reference>
<reference evidence="1" key="1">
    <citation type="journal article" date="2014" name="Int. J. Syst. Evol. Microbiol.">
        <title>Complete genome sequence of Corynebacterium casei LMG S-19264T (=DSM 44701T), isolated from a smear-ripened cheese.</title>
        <authorList>
            <consortium name="US DOE Joint Genome Institute (JGI-PGF)"/>
            <person name="Walter F."/>
            <person name="Albersmeier A."/>
            <person name="Kalinowski J."/>
            <person name="Ruckert C."/>
        </authorList>
    </citation>
    <scope>NUCLEOTIDE SEQUENCE</scope>
    <source>
        <strain evidence="1">JCM 4815</strain>
    </source>
</reference>
<dbReference type="RefSeq" id="WP_189862062.1">
    <property type="nucleotide sequence ID" value="NZ_BMVW01000009.1"/>
</dbReference>
<comment type="caution">
    <text evidence="1">The sequence shown here is derived from an EMBL/GenBank/DDBJ whole genome shotgun (WGS) entry which is preliminary data.</text>
</comment>
<dbReference type="AlphaFoldDB" id="A0A918PST8"/>
<keyword evidence="2" id="KW-1185">Reference proteome</keyword>
<evidence type="ECO:0000313" key="2">
    <source>
        <dbReference type="Proteomes" id="UP000622166"/>
    </source>
</evidence>
<sequence>MASAFALRGLNLRPRVFASVHTGAPQVTVQPQVYVPVLVQPDAPAPDDNNRQLNR</sequence>
<gene>
    <name evidence="1" type="ORF">GCM10010365_46350</name>
</gene>
<proteinExistence type="predicted"/>
<dbReference type="Proteomes" id="UP000622166">
    <property type="component" value="Unassembled WGS sequence"/>
</dbReference>
<organism evidence="1 2">
    <name type="scientific">Streptomyces poonensis</name>
    <dbReference type="NCBI Taxonomy" id="68255"/>
    <lineage>
        <taxon>Bacteria</taxon>
        <taxon>Bacillati</taxon>
        <taxon>Actinomycetota</taxon>
        <taxon>Actinomycetes</taxon>
        <taxon>Kitasatosporales</taxon>
        <taxon>Streptomycetaceae</taxon>
        <taxon>Streptomyces</taxon>
    </lineage>
</organism>
<name>A0A918PST8_9ACTN</name>